<gene>
    <name evidence="1" type="ORF">ACFQPB_22270</name>
</gene>
<sequence>MPRLDKRVRKLEESAAHVDLEALTDDELMQFAGKHWKVPPWGSRQSVAAVLTKVLRKPSPFLPVQRDLDFHGDPKEAS</sequence>
<name>A0ABW2QQB8_9BURK</name>
<evidence type="ECO:0000313" key="1">
    <source>
        <dbReference type="EMBL" id="MFC7411589.1"/>
    </source>
</evidence>
<organism evidence="1 2">
    <name type="scientific">Hydrogenophaga atypica</name>
    <dbReference type="NCBI Taxonomy" id="249409"/>
    <lineage>
        <taxon>Bacteria</taxon>
        <taxon>Pseudomonadati</taxon>
        <taxon>Pseudomonadota</taxon>
        <taxon>Betaproteobacteria</taxon>
        <taxon>Burkholderiales</taxon>
        <taxon>Comamonadaceae</taxon>
        <taxon>Hydrogenophaga</taxon>
    </lineage>
</organism>
<protein>
    <submittedName>
        <fullName evidence="1">Uncharacterized protein</fullName>
    </submittedName>
</protein>
<comment type="caution">
    <text evidence="1">The sequence shown here is derived from an EMBL/GenBank/DDBJ whole genome shotgun (WGS) entry which is preliminary data.</text>
</comment>
<accession>A0ABW2QQB8</accession>
<dbReference type="EMBL" id="JBHTCA010000037">
    <property type="protein sequence ID" value="MFC7411589.1"/>
    <property type="molecule type" value="Genomic_DNA"/>
</dbReference>
<keyword evidence="2" id="KW-1185">Reference proteome</keyword>
<dbReference type="RefSeq" id="WP_382228209.1">
    <property type="nucleotide sequence ID" value="NZ_JBHTCA010000037.1"/>
</dbReference>
<proteinExistence type="predicted"/>
<dbReference type="Proteomes" id="UP001596501">
    <property type="component" value="Unassembled WGS sequence"/>
</dbReference>
<evidence type="ECO:0000313" key="2">
    <source>
        <dbReference type="Proteomes" id="UP001596501"/>
    </source>
</evidence>
<reference evidence="2" key="1">
    <citation type="journal article" date="2019" name="Int. J. Syst. Evol. Microbiol.">
        <title>The Global Catalogue of Microorganisms (GCM) 10K type strain sequencing project: providing services to taxonomists for standard genome sequencing and annotation.</title>
        <authorList>
            <consortium name="The Broad Institute Genomics Platform"/>
            <consortium name="The Broad Institute Genome Sequencing Center for Infectious Disease"/>
            <person name="Wu L."/>
            <person name="Ma J."/>
        </authorList>
    </citation>
    <scope>NUCLEOTIDE SEQUENCE [LARGE SCALE GENOMIC DNA]</scope>
    <source>
        <strain evidence="2">CGMCC 1.12371</strain>
    </source>
</reference>